<evidence type="ECO:0000313" key="3">
    <source>
        <dbReference type="EMBL" id="GAA1683400.1"/>
    </source>
</evidence>
<dbReference type="CDD" id="cd00616">
    <property type="entry name" value="AHBA_syn"/>
    <property type="match status" value="1"/>
</dbReference>
<protein>
    <submittedName>
        <fullName evidence="3">DegT/DnrJ/EryC1/StrS family aminotransferase</fullName>
    </submittedName>
</protein>
<sequence>MTSSPLALHGGTPAVLMPEPHFTWPPITDATRKAVTDQLDRTVSIYNRSGVVAELEDALAAYFGVRHALLTSSGTAALYSMYAAAGIGPGMEVIVPAYTFFATVTPLLHLGATPVLAECDERGNLDPADIAARITHRTRAIAVTHMWGTPAQIAQIRELADKHGLKLFEDGSHAHGATVSGRKVGSFGDAAAFSMNGPKPLSAGEGGFLLTDDSDLYHRALLHGQYNKRCRDEIPASYPLHRYAITGMGLKHRIHPLAAAVGLDQLGNLDTYLAGRDRTAAYLCERLREIPGVEPIVPAEGDHSSWYGLILRYRSEQIGGFPLDRYFAALQAEGASEADRPGSTCPLNLLPLFQEPGPLFPSLSRRFAYAPGQFPRAEAFHDSIIKLPVWHREDDQETANAYVEAFRKVSAHHTDLITTGVQHG</sequence>
<keyword evidence="4" id="KW-1185">Reference proteome</keyword>
<comment type="cofactor">
    <cofactor evidence="1">
        <name>pyridoxal 5'-phosphate</name>
        <dbReference type="ChEBI" id="CHEBI:597326"/>
    </cofactor>
</comment>
<accession>A0ABN2H7W4</accession>
<keyword evidence="2" id="KW-0663">Pyridoxal phosphate</keyword>
<dbReference type="SUPFAM" id="SSF53383">
    <property type="entry name" value="PLP-dependent transferases"/>
    <property type="match status" value="1"/>
</dbReference>
<dbReference type="InterPro" id="IPR015424">
    <property type="entry name" value="PyrdxlP-dep_Trfase"/>
</dbReference>
<dbReference type="Proteomes" id="UP001499851">
    <property type="component" value="Unassembled WGS sequence"/>
</dbReference>
<keyword evidence="3" id="KW-0808">Transferase</keyword>
<dbReference type="Gene3D" id="3.40.640.10">
    <property type="entry name" value="Type I PLP-dependent aspartate aminotransferase-like (Major domain)"/>
    <property type="match status" value="1"/>
</dbReference>
<comment type="similarity">
    <text evidence="2">Belongs to the DegT/DnrJ/EryC1 family.</text>
</comment>
<dbReference type="GO" id="GO:0008483">
    <property type="term" value="F:transaminase activity"/>
    <property type="evidence" value="ECO:0007669"/>
    <property type="project" value="UniProtKB-KW"/>
</dbReference>
<dbReference type="EMBL" id="BAAAQF010000012">
    <property type="protein sequence ID" value="GAA1683400.1"/>
    <property type="molecule type" value="Genomic_DNA"/>
</dbReference>
<comment type="caution">
    <text evidence="3">The sequence shown here is derived from an EMBL/GenBank/DDBJ whole genome shotgun (WGS) entry which is preliminary data.</text>
</comment>
<proteinExistence type="inferred from homology"/>
<evidence type="ECO:0000256" key="1">
    <source>
        <dbReference type="ARBA" id="ARBA00001933"/>
    </source>
</evidence>
<keyword evidence="3" id="KW-0032">Aminotransferase</keyword>
<dbReference type="InterPro" id="IPR015421">
    <property type="entry name" value="PyrdxlP-dep_Trfase_major"/>
</dbReference>
<dbReference type="Pfam" id="PF01041">
    <property type="entry name" value="DegT_DnrJ_EryC1"/>
    <property type="match status" value="1"/>
</dbReference>
<evidence type="ECO:0000313" key="4">
    <source>
        <dbReference type="Proteomes" id="UP001499851"/>
    </source>
</evidence>
<reference evidence="3 4" key="1">
    <citation type="journal article" date="2019" name="Int. J. Syst. Evol. Microbiol.">
        <title>The Global Catalogue of Microorganisms (GCM) 10K type strain sequencing project: providing services to taxonomists for standard genome sequencing and annotation.</title>
        <authorList>
            <consortium name="The Broad Institute Genomics Platform"/>
            <consortium name="The Broad Institute Genome Sequencing Center for Infectious Disease"/>
            <person name="Wu L."/>
            <person name="Ma J."/>
        </authorList>
    </citation>
    <scope>NUCLEOTIDE SEQUENCE [LARGE SCALE GENOMIC DNA]</scope>
    <source>
        <strain evidence="3 4">JCM 16001</strain>
    </source>
</reference>
<dbReference type="RefSeq" id="WP_344488344.1">
    <property type="nucleotide sequence ID" value="NZ_BAAAQF010000012.1"/>
</dbReference>
<evidence type="ECO:0000256" key="2">
    <source>
        <dbReference type="RuleBase" id="RU004508"/>
    </source>
</evidence>
<dbReference type="PANTHER" id="PTHR30244:SF34">
    <property type="entry name" value="DTDP-4-AMINO-4,6-DIDEOXYGALACTOSE TRANSAMINASE"/>
    <property type="match status" value="1"/>
</dbReference>
<name>A0ABN2H7W4_9ACTN</name>
<dbReference type="PANTHER" id="PTHR30244">
    <property type="entry name" value="TRANSAMINASE"/>
    <property type="match status" value="1"/>
</dbReference>
<dbReference type="Gene3D" id="3.90.1150.10">
    <property type="entry name" value="Aspartate Aminotransferase, domain 1"/>
    <property type="match status" value="1"/>
</dbReference>
<organism evidence="3 4">
    <name type="scientific">Glycomyces endophyticus</name>
    <dbReference type="NCBI Taxonomy" id="480996"/>
    <lineage>
        <taxon>Bacteria</taxon>
        <taxon>Bacillati</taxon>
        <taxon>Actinomycetota</taxon>
        <taxon>Actinomycetes</taxon>
        <taxon>Glycomycetales</taxon>
        <taxon>Glycomycetaceae</taxon>
        <taxon>Glycomyces</taxon>
    </lineage>
</organism>
<gene>
    <name evidence="3" type="ORF">GCM10009830_33270</name>
</gene>
<dbReference type="PIRSF" id="PIRSF000390">
    <property type="entry name" value="PLP_StrS"/>
    <property type="match status" value="1"/>
</dbReference>
<dbReference type="InterPro" id="IPR015422">
    <property type="entry name" value="PyrdxlP-dep_Trfase_small"/>
</dbReference>
<dbReference type="InterPro" id="IPR000653">
    <property type="entry name" value="DegT/StrS_aminotransferase"/>
</dbReference>